<organism evidence="5 6">
    <name type="scientific">Coprinellus micaceus</name>
    <name type="common">Glistening ink-cap mushroom</name>
    <name type="synonym">Coprinus micaceus</name>
    <dbReference type="NCBI Taxonomy" id="71717"/>
    <lineage>
        <taxon>Eukaryota</taxon>
        <taxon>Fungi</taxon>
        <taxon>Dikarya</taxon>
        <taxon>Basidiomycota</taxon>
        <taxon>Agaricomycotina</taxon>
        <taxon>Agaricomycetes</taxon>
        <taxon>Agaricomycetidae</taxon>
        <taxon>Agaricales</taxon>
        <taxon>Agaricineae</taxon>
        <taxon>Psathyrellaceae</taxon>
        <taxon>Coprinellus</taxon>
    </lineage>
</organism>
<dbReference type="PANTHER" id="PTHR12901:SF10">
    <property type="entry name" value="COENZYME Q-BINDING PROTEIN COQ10, MITOCHONDRIAL"/>
    <property type="match status" value="1"/>
</dbReference>
<dbReference type="SUPFAM" id="SSF55961">
    <property type="entry name" value="Bet v1-like"/>
    <property type="match status" value="1"/>
</dbReference>
<dbReference type="GO" id="GO:0048039">
    <property type="term" value="F:ubiquinone binding"/>
    <property type="evidence" value="ECO:0007669"/>
    <property type="project" value="InterPro"/>
</dbReference>
<evidence type="ECO:0000256" key="3">
    <source>
        <dbReference type="ARBA" id="ARBA00024947"/>
    </source>
</evidence>
<dbReference type="GO" id="GO:0045333">
    <property type="term" value="P:cellular respiration"/>
    <property type="evidence" value="ECO:0007669"/>
    <property type="project" value="InterPro"/>
</dbReference>
<dbReference type="EMBL" id="QPFP01000024">
    <property type="protein sequence ID" value="TEB30236.1"/>
    <property type="molecule type" value="Genomic_DNA"/>
</dbReference>
<sequence>MSDGKQVLEAEMTVGFLAFKESYVSTVTCTPESAVEAVASSGTPLFKALSTIWRFEPAPEPNTKSTLVTLDLVYAFSNPLHASVSSAFFGQVSKAMVQAFEDRCRRVYG</sequence>
<dbReference type="Proteomes" id="UP000298030">
    <property type="component" value="Unassembled WGS sequence"/>
</dbReference>
<dbReference type="GO" id="GO:0005739">
    <property type="term" value="C:mitochondrion"/>
    <property type="evidence" value="ECO:0007669"/>
    <property type="project" value="TreeGrafter"/>
</dbReference>
<evidence type="ECO:0000313" key="6">
    <source>
        <dbReference type="Proteomes" id="UP000298030"/>
    </source>
</evidence>
<dbReference type="OrthoDB" id="292693at2759"/>
<name>A0A4Y7T7S5_COPMI</name>
<dbReference type="InterPro" id="IPR023393">
    <property type="entry name" value="START-like_dom_sf"/>
</dbReference>
<evidence type="ECO:0000256" key="2">
    <source>
        <dbReference type="ARBA" id="ARBA00011814"/>
    </source>
</evidence>
<proteinExistence type="inferred from homology"/>
<dbReference type="STRING" id="71717.A0A4Y7T7S5"/>
<evidence type="ECO:0000256" key="1">
    <source>
        <dbReference type="ARBA" id="ARBA00006885"/>
    </source>
</evidence>
<dbReference type="InterPro" id="IPR005031">
    <property type="entry name" value="COQ10_START"/>
</dbReference>
<dbReference type="Pfam" id="PF03364">
    <property type="entry name" value="Polyketide_cyc"/>
    <property type="match status" value="1"/>
</dbReference>
<reference evidence="5 6" key="1">
    <citation type="journal article" date="2019" name="Nat. Ecol. Evol.">
        <title>Megaphylogeny resolves global patterns of mushroom evolution.</title>
        <authorList>
            <person name="Varga T."/>
            <person name="Krizsan K."/>
            <person name="Foldi C."/>
            <person name="Dima B."/>
            <person name="Sanchez-Garcia M."/>
            <person name="Sanchez-Ramirez S."/>
            <person name="Szollosi G.J."/>
            <person name="Szarkandi J.G."/>
            <person name="Papp V."/>
            <person name="Albert L."/>
            <person name="Andreopoulos W."/>
            <person name="Angelini C."/>
            <person name="Antonin V."/>
            <person name="Barry K.W."/>
            <person name="Bougher N.L."/>
            <person name="Buchanan P."/>
            <person name="Buyck B."/>
            <person name="Bense V."/>
            <person name="Catcheside P."/>
            <person name="Chovatia M."/>
            <person name="Cooper J."/>
            <person name="Damon W."/>
            <person name="Desjardin D."/>
            <person name="Finy P."/>
            <person name="Geml J."/>
            <person name="Haridas S."/>
            <person name="Hughes K."/>
            <person name="Justo A."/>
            <person name="Karasinski D."/>
            <person name="Kautmanova I."/>
            <person name="Kiss B."/>
            <person name="Kocsube S."/>
            <person name="Kotiranta H."/>
            <person name="LaButti K.M."/>
            <person name="Lechner B.E."/>
            <person name="Liimatainen K."/>
            <person name="Lipzen A."/>
            <person name="Lukacs Z."/>
            <person name="Mihaltcheva S."/>
            <person name="Morgado L.N."/>
            <person name="Niskanen T."/>
            <person name="Noordeloos M.E."/>
            <person name="Ohm R.A."/>
            <person name="Ortiz-Santana B."/>
            <person name="Ovrebo C."/>
            <person name="Racz N."/>
            <person name="Riley R."/>
            <person name="Savchenko A."/>
            <person name="Shiryaev A."/>
            <person name="Soop K."/>
            <person name="Spirin V."/>
            <person name="Szebenyi C."/>
            <person name="Tomsovsky M."/>
            <person name="Tulloss R.E."/>
            <person name="Uehling J."/>
            <person name="Grigoriev I.V."/>
            <person name="Vagvolgyi C."/>
            <person name="Papp T."/>
            <person name="Martin F.M."/>
            <person name="Miettinen O."/>
            <person name="Hibbett D.S."/>
            <person name="Nagy L.G."/>
        </authorList>
    </citation>
    <scope>NUCLEOTIDE SEQUENCE [LARGE SCALE GENOMIC DNA]</scope>
    <source>
        <strain evidence="5 6">FP101781</strain>
    </source>
</reference>
<gene>
    <name evidence="5" type="ORF">FA13DRAFT_1734061</name>
</gene>
<comment type="function">
    <text evidence="3">Required for the function of coenzyme Q in the respiratory chain. May serve as a chaperone or may be involved in the transport of Q6 from its site of synthesis to the catalytic sites of the respiratory complexes.</text>
</comment>
<evidence type="ECO:0000313" key="5">
    <source>
        <dbReference type="EMBL" id="TEB30236.1"/>
    </source>
</evidence>
<dbReference type="InterPro" id="IPR044996">
    <property type="entry name" value="COQ10-like"/>
</dbReference>
<evidence type="ECO:0000259" key="4">
    <source>
        <dbReference type="Pfam" id="PF03364"/>
    </source>
</evidence>
<comment type="subunit">
    <text evidence="2">Interacts with coenzyme Q.</text>
</comment>
<dbReference type="PANTHER" id="PTHR12901">
    <property type="entry name" value="SPERM PROTEIN HOMOLOG"/>
    <property type="match status" value="1"/>
</dbReference>
<dbReference type="Gene3D" id="3.30.530.20">
    <property type="match status" value="1"/>
</dbReference>
<accession>A0A4Y7T7S5</accession>
<feature type="domain" description="Coenzyme Q-binding protein COQ10 START" evidence="4">
    <location>
        <begin position="5"/>
        <end position="101"/>
    </location>
</feature>
<dbReference type="CDD" id="cd07813">
    <property type="entry name" value="COQ10p_like"/>
    <property type="match status" value="1"/>
</dbReference>
<protein>
    <recommendedName>
        <fullName evidence="4">Coenzyme Q-binding protein COQ10 START domain-containing protein</fullName>
    </recommendedName>
</protein>
<comment type="caution">
    <text evidence="5">The sequence shown here is derived from an EMBL/GenBank/DDBJ whole genome shotgun (WGS) entry which is preliminary data.</text>
</comment>
<keyword evidence="6" id="KW-1185">Reference proteome</keyword>
<comment type="similarity">
    <text evidence="1">Belongs to the COQ10 family.</text>
</comment>
<dbReference type="AlphaFoldDB" id="A0A4Y7T7S5"/>